<evidence type="ECO:0000259" key="1">
    <source>
        <dbReference type="PROSITE" id="PS50930"/>
    </source>
</evidence>
<dbReference type="Gene3D" id="3.40.50.300">
    <property type="entry name" value="P-loop containing nucleotide triphosphate hydrolases"/>
    <property type="match status" value="1"/>
</dbReference>
<dbReference type="SUPFAM" id="SSF52540">
    <property type="entry name" value="P-loop containing nucleoside triphosphate hydrolases"/>
    <property type="match status" value="1"/>
</dbReference>
<evidence type="ECO:0000313" key="2">
    <source>
        <dbReference type="EMBL" id="BDE94755.1"/>
    </source>
</evidence>
<dbReference type="InterPro" id="IPR007492">
    <property type="entry name" value="LytTR_DNA-bd_dom"/>
</dbReference>
<feature type="domain" description="HTH LytTR-type" evidence="1">
    <location>
        <begin position="205"/>
        <end position="311"/>
    </location>
</feature>
<dbReference type="Gene3D" id="2.40.50.1020">
    <property type="entry name" value="LytTr DNA-binding domain"/>
    <property type="match status" value="1"/>
</dbReference>
<dbReference type="InterPro" id="IPR012046">
    <property type="entry name" value="LytTR_ABC"/>
</dbReference>
<dbReference type="PANTHER" id="PTHR37299:SF1">
    <property type="entry name" value="STAGE 0 SPORULATION PROTEIN A HOMOLOG"/>
    <property type="match status" value="1"/>
</dbReference>
<dbReference type="PIRSF" id="PIRSF036612">
    <property type="entry name" value="ABC_ATP_LytTR"/>
    <property type="match status" value="1"/>
</dbReference>
<keyword evidence="3" id="KW-1185">Reference proteome</keyword>
<dbReference type="PANTHER" id="PTHR37299">
    <property type="entry name" value="TRANSCRIPTIONAL REGULATOR-RELATED"/>
    <property type="match status" value="1"/>
</dbReference>
<dbReference type="InterPro" id="IPR027417">
    <property type="entry name" value="P-loop_NTPase"/>
</dbReference>
<name>A0ABN6M9R5_9ACTN</name>
<proteinExistence type="predicted"/>
<dbReference type="Proteomes" id="UP001320544">
    <property type="component" value="Chromosome"/>
</dbReference>
<dbReference type="PROSITE" id="PS50930">
    <property type="entry name" value="HTH_LYTTR"/>
    <property type="match status" value="1"/>
</dbReference>
<keyword evidence="2" id="KW-0547">Nucleotide-binding</keyword>
<accession>A0ABN6M9R5</accession>
<sequence>MREYDSVESLLAAEESRGIHIECSTAVSEQVREVVRQRYGQRRCAFMLCDELGFERESVRSYLMMFARIAGRGRAAVEKAIAHFGLVEHAKRKLQDCPKAERTLVDIARVSLAEPEVCFCERPLFDLGAQARRAVLTWMAERVEHGTIFITTAEPLREALLMPGSAFWYEDGRFIAAEVSEGDGSEDAAKVGDVFLGDEVRVCKIPAKTESATLLLDPKDIDFVESMNKANYVSVRGNLYQTTLTMDDLENELVRFGFFRCHRSYIVNVQKVSKVERYTRNSFNLTLNDACESSIPLAKGRADELRVKFGW</sequence>
<dbReference type="RefSeq" id="WP_244387541.1">
    <property type="nucleotide sequence ID" value="NZ_AP025564.1"/>
</dbReference>
<reference evidence="2 3" key="1">
    <citation type="submission" date="2022-01" db="EMBL/GenBank/DDBJ databases">
        <title>Novel bile acid biosynthetic pathways are enriched in the microbiome of centenarians.</title>
        <authorList>
            <person name="Sato Y."/>
            <person name="Atarashi K."/>
            <person name="Plichta R.D."/>
            <person name="Arai Y."/>
            <person name="Sasajima S."/>
            <person name="Kearney M.S."/>
            <person name="Suda W."/>
            <person name="Takeshita K."/>
            <person name="Sasaki T."/>
            <person name="Okamoto S."/>
            <person name="Skelly N.A."/>
            <person name="Okamura Y."/>
            <person name="Vlamakis H."/>
            <person name="Li Y."/>
            <person name="Tanoue T."/>
            <person name="Takei H."/>
            <person name="Nittono H."/>
            <person name="Narushima S."/>
            <person name="Irie J."/>
            <person name="Itoh H."/>
            <person name="Moriya K."/>
            <person name="Sugiura Y."/>
            <person name="Suematsu M."/>
            <person name="Moritoki N."/>
            <person name="Shibata S."/>
            <person name="Littman R.D."/>
            <person name="Fischbach A.M."/>
            <person name="Uwamino Y."/>
            <person name="Inoue T."/>
            <person name="Honda A."/>
            <person name="Hattori M."/>
            <person name="Murai T."/>
            <person name="Xavier J.R."/>
            <person name="Hirose N."/>
            <person name="Honda K."/>
        </authorList>
    </citation>
    <scope>NUCLEOTIDE SEQUENCE [LARGE SCALE GENOMIC DNA]</scope>
    <source>
        <strain evidence="2 3">CE91-St30</strain>
    </source>
</reference>
<protein>
    <submittedName>
        <fullName evidence="2">ABC transporter ATP-binding protein</fullName>
    </submittedName>
</protein>
<dbReference type="EMBL" id="AP025564">
    <property type="protein sequence ID" value="BDE94755.1"/>
    <property type="molecule type" value="Genomic_DNA"/>
</dbReference>
<dbReference type="GO" id="GO:0005524">
    <property type="term" value="F:ATP binding"/>
    <property type="evidence" value="ECO:0007669"/>
    <property type="project" value="UniProtKB-KW"/>
</dbReference>
<dbReference type="SMART" id="SM00850">
    <property type="entry name" value="LytTR"/>
    <property type="match status" value="1"/>
</dbReference>
<keyword evidence="2" id="KW-0067">ATP-binding</keyword>
<gene>
    <name evidence="2" type="ORF">CE91St30_00880</name>
</gene>
<dbReference type="InterPro" id="IPR046947">
    <property type="entry name" value="LytR-like"/>
</dbReference>
<dbReference type="Pfam" id="PF04397">
    <property type="entry name" value="LytTR"/>
    <property type="match status" value="1"/>
</dbReference>
<organism evidence="2 3">
    <name type="scientific">Raoultibacter timonensis</name>
    <dbReference type="NCBI Taxonomy" id="1907662"/>
    <lineage>
        <taxon>Bacteria</taxon>
        <taxon>Bacillati</taxon>
        <taxon>Actinomycetota</taxon>
        <taxon>Coriobacteriia</taxon>
        <taxon>Eggerthellales</taxon>
        <taxon>Eggerthellaceae</taxon>
        <taxon>Raoultibacter</taxon>
    </lineage>
</organism>
<evidence type="ECO:0000313" key="3">
    <source>
        <dbReference type="Proteomes" id="UP001320544"/>
    </source>
</evidence>